<dbReference type="InterPro" id="IPR031142">
    <property type="entry name" value="SPX_prot"/>
</dbReference>
<keyword evidence="4" id="KW-1185">Reference proteome</keyword>
<protein>
    <recommendedName>
        <fullName evidence="2">SPX domain-containing protein</fullName>
    </recommendedName>
</protein>
<feature type="compositionally biased region" description="Basic and acidic residues" evidence="1">
    <location>
        <begin position="344"/>
        <end position="376"/>
    </location>
</feature>
<feature type="region of interest" description="Disordered" evidence="1">
    <location>
        <begin position="274"/>
        <end position="408"/>
    </location>
</feature>
<dbReference type="PANTHER" id="PTHR45978:SF7">
    <property type="entry name" value="SPX DOMAIN-CONTAINING PROTEIN 4"/>
    <property type="match status" value="1"/>
</dbReference>
<dbReference type="EMBL" id="MU070549">
    <property type="protein sequence ID" value="KAF5827250.1"/>
    <property type="molecule type" value="Genomic_DNA"/>
</dbReference>
<feature type="region of interest" description="Disordered" evidence="1">
    <location>
        <begin position="125"/>
        <end position="207"/>
    </location>
</feature>
<evidence type="ECO:0000256" key="1">
    <source>
        <dbReference type="SAM" id="MobiDB-lite"/>
    </source>
</evidence>
<dbReference type="PROSITE" id="PS51382">
    <property type="entry name" value="SPX"/>
    <property type="match status" value="1"/>
</dbReference>
<evidence type="ECO:0000259" key="2">
    <source>
        <dbReference type="PROSITE" id="PS51382"/>
    </source>
</evidence>
<sequence length="490" mass="51992">MESSFVSALDARLASLNNMFLEREEDAVIRLDCLQHEVKSCGADLESRRSLHKRLVDMHGEVLLLAHWSVLAYTATVKILKKHHKRTGLLLRAPHLENLLSQPFCSTEIMTQLASKAEESIKELGGSVLGPGLDSASSGEDNAGPDSHHHSRGSIERSGASTVVPGRHLPQRSSSTMMALPGSCRAGSGTRQGLGVAPPGSGGFEESEGCAGIGSAAACGSNLQHGHSTSLPRPKCCVPFPQRPCAAACEGGLHHSHSSSLPQEVSREVLQGSSHNRSVGAGLRRCRSSSLPQEVRQQQQQEVNNNGMGPAASTQGQGQEAGSLQHCGEFMTRSQAEQGGVKRSRAEHGVGERDEVKRGRAEWDGEDPGVRSDAKRNRAGWSEAPWSGEAAAEPDLQAERGQWEEQQQQLPQGLGVLHRTQVALSTWSQLKTGASTPSTVLNVPTLDPHRPSQNWSGTMMNGGEGGAGSDSCSARGPAKSAGRTSESSHD</sequence>
<reference evidence="3" key="1">
    <citation type="submission" date="2017-08" db="EMBL/GenBank/DDBJ databases">
        <authorList>
            <person name="Polle J.E."/>
            <person name="Barry K."/>
            <person name="Cushman J."/>
            <person name="Schmutz J."/>
            <person name="Tran D."/>
            <person name="Hathwaick L.T."/>
            <person name="Yim W.C."/>
            <person name="Jenkins J."/>
            <person name="Mckie-Krisberg Z.M."/>
            <person name="Prochnik S."/>
            <person name="Lindquist E."/>
            <person name="Dockter R.B."/>
            <person name="Adam C."/>
            <person name="Molina H."/>
            <person name="Bunkerborg J."/>
            <person name="Jin E."/>
            <person name="Buchheim M."/>
            <person name="Magnuson J."/>
        </authorList>
    </citation>
    <scope>NUCLEOTIDE SEQUENCE</scope>
    <source>
        <strain evidence="3">CCAP 19/18</strain>
    </source>
</reference>
<feature type="domain" description="SPX" evidence="2">
    <location>
        <begin position="1"/>
        <end position="97"/>
    </location>
</feature>
<feature type="compositionally biased region" description="Polar residues" evidence="1">
    <location>
        <begin position="312"/>
        <end position="322"/>
    </location>
</feature>
<dbReference type="Proteomes" id="UP000815325">
    <property type="component" value="Unassembled WGS sequence"/>
</dbReference>
<dbReference type="PANTHER" id="PTHR45978">
    <property type="entry name" value="SPX DOMAIN-CONTAINING PROTEIN 3"/>
    <property type="match status" value="1"/>
</dbReference>
<feature type="compositionally biased region" description="Low complexity" evidence="1">
    <location>
        <begin position="293"/>
        <end position="306"/>
    </location>
</feature>
<evidence type="ECO:0000313" key="3">
    <source>
        <dbReference type="EMBL" id="KAF5827250.1"/>
    </source>
</evidence>
<comment type="caution">
    <text evidence="3">The sequence shown here is derived from an EMBL/GenBank/DDBJ whole genome shotgun (WGS) entry which is preliminary data.</text>
</comment>
<gene>
    <name evidence="3" type="ORF">DUNSADRAFT_1064</name>
</gene>
<evidence type="ECO:0000313" key="4">
    <source>
        <dbReference type="Proteomes" id="UP000815325"/>
    </source>
</evidence>
<feature type="region of interest" description="Disordered" evidence="1">
    <location>
        <begin position="434"/>
        <end position="490"/>
    </location>
</feature>
<feature type="region of interest" description="Disordered" evidence="1">
    <location>
        <begin position="249"/>
        <end position="268"/>
    </location>
</feature>
<accession>A0ABQ7FXZ7</accession>
<name>A0ABQ7FXZ7_DUNSA</name>
<organism evidence="3 4">
    <name type="scientific">Dunaliella salina</name>
    <name type="common">Green alga</name>
    <name type="synonym">Protococcus salinus</name>
    <dbReference type="NCBI Taxonomy" id="3046"/>
    <lineage>
        <taxon>Eukaryota</taxon>
        <taxon>Viridiplantae</taxon>
        <taxon>Chlorophyta</taxon>
        <taxon>core chlorophytes</taxon>
        <taxon>Chlorophyceae</taxon>
        <taxon>CS clade</taxon>
        <taxon>Chlamydomonadales</taxon>
        <taxon>Dunaliellaceae</taxon>
        <taxon>Dunaliella</taxon>
    </lineage>
</organism>
<proteinExistence type="predicted"/>
<dbReference type="InterPro" id="IPR004331">
    <property type="entry name" value="SPX_dom"/>
</dbReference>